<sequence>MVGAAASNLRRALLTNPANPAHPALLRLTSSLRLFFDPRGYSKMAGEPLDNRSGSGSSKPVTRVLFCGLQFPASHNYTIEYLQKFPFIQVDVVPLEKVPQVIHHYHLCVVKMCRFDSALIAKASQMKLLMQFGVGLEGVDIDAATENKIKVARIPGSTTGNSVSCAEMSIYLMLGLLRRLKEMEIAVKQRALGEPTGETLFGKTVFILGFGAIGIDLAKRLRPFGVKILATKRKWPSDDSCCSNDEIGGLVDKKGTPENMYEFAGEADIVVACLSLNKETAGVVDAKFVSSMKKGSLLVNIARGGILDYNAVYQHLETGHLGGLGIDVAWFEPFDPDDPILKLPNVLITPHVGGVTECSYRAMAKVVGDCALQLHEGKPFTVIEFVN</sequence>
<dbReference type="CDD" id="cd12175">
    <property type="entry name" value="2-Hacid_dh_11"/>
    <property type="match status" value="1"/>
</dbReference>
<comment type="caution">
    <text evidence="5">The sequence shown here is derived from an EMBL/GenBank/DDBJ whole genome shotgun (WGS) entry which is preliminary data.</text>
</comment>
<dbReference type="PANTHER" id="PTHR42938">
    <property type="entry name" value="FORMATE DEHYDROGENASE 1"/>
    <property type="match status" value="1"/>
</dbReference>
<proteinExistence type="inferred from homology"/>
<dbReference type="FunFam" id="3.40.50.720:FF:000291">
    <property type="entry name" value="Phosphoglycerate dehydrogenase, putative, 33424-31403"/>
    <property type="match status" value="1"/>
</dbReference>
<feature type="domain" description="D-isomer specific 2-hydroxyacid dehydrogenase NAD-binding" evidence="4">
    <location>
        <begin position="171"/>
        <end position="353"/>
    </location>
</feature>
<dbReference type="Pfam" id="PF00389">
    <property type="entry name" value="2-Hacid_dh"/>
    <property type="match status" value="1"/>
</dbReference>
<evidence type="ECO:0000259" key="4">
    <source>
        <dbReference type="Pfam" id="PF02826"/>
    </source>
</evidence>
<dbReference type="SUPFAM" id="SSF52283">
    <property type="entry name" value="Formate/glycerate dehydrogenase catalytic domain-like"/>
    <property type="match status" value="1"/>
</dbReference>
<evidence type="ECO:0000313" key="6">
    <source>
        <dbReference type="Proteomes" id="UP001140206"/>
    </source>
</evidence>
<evidence type="ECO:0000256" key="2">
    <source>
        <dbReference type="RuleBase" id="RU003719"/>
    </source>
</evidence>
<dbReference type="InterPro" id="IPR029753">
    <property type="entry name" value="D-isomer_DH_CS"/>
</dbReference>
<evidence type="ECO:0000259" key="3">
    <source>
        <dbReference type="Pfam" id="PF00389"/>
    </source>
</evidence>
<accession>A0AAV8H296</accession>
<dbReference type="Gene3D" id="3.40.50.720">
    <property type="entry name" value="NAD(P)-binding Rossmann-like Domain"/>
    <property type="match status" value="2"/>
</dbReference>
<keyword evidence="6" id="KW-1185">Reference proteome</keyword>
<protein>
    <submittedName>
        <fullName evidence="5">D-3-phosphoglycerate dehydrogenase</fullName>
    </submittedName>
</protein>
<dbReference type="PROSITE" id="PS00671">
    <property type="entry name" value="D_2_HYDROXYACID_DH_3"/>
    <property type="match status" value="1"/>
</dbReference>
<dbReference type="InterPro" id="IPR036291">
    <property type="entry name" value="NAD(P)-bd_dom_sf"/>
</dbReference>
<dbReference type="Proteomes" id="UP001140206">
    <property type="component" value="Chromosome 1"/>
</dbReference>
<organism evidence="5 6">
    <name type="scientific">Rhynchospora pubera</name>
    <dbReference type="NCBI Taxonomy" id="906938"/>
    <lineage>
        <taxon>Eukaryota</taxon>
        <taxon>Viridiplantae</taxon>
        <taxon>Streptophyta</taxon>
        <taxon>Embryophyta</taxon>
        <taxon>Tracheophyta</taxon>
        <taxon>Spermatophyta</taxon>
        <taxon>Magnoliopsida</taxon>
        <taxon>Liliopsida</taxon>
        <taxon>Poales</taxon>
        <taxon>Cyperaceae</taxon>
        <taxon>Cyperoideae</taxon>
        <taxon>Rhynchosporeae</taxon>
        <taxon>Rhynchospora</taxon>
    </lineage>
</organism>
<name>A0AAV8H296_9POAL</name>
<comment type="similarity">
    <text evidence="2">Belongs to the D-isomer specific 2-hydroxyacid dehydrogenase family.</text>
</comment>
<evidence type="ECO:0000313" key="5">
    <source>
        <dbReference type="EMBL" id="KAJ4809576.1"/>
    </source>
</evidence>
<dbReference type="GO" id="GO:0004617">
    <property type="term" value="F:phosphoglycerate dehydrogenase activity"/>
    <property type="evidence" value="ECO:0007669"/>
    <property type="project" value="TreeGrafter"/>
</dbReference>
<dbReference type="Pfam" id="PF02826">
    <property type="entry name" value="2-Hacid_dh_C"/>
    <property type="match status" value="1"/>
</dbReference>
<dbReference type="SUPFAM" id="SSF51735">
    <property type="entry name" value="NAD(P)-binding Rossmann-fold domains"/>
    <property type="match status" value="1"/>
</dbReference>
<keyword evidence="1 2" id="KW-0560">Oxidoreductase</keyword>
<reference evidence="5" key="1">
    <citation type="submission" date="2022-08" db="EMBL/GenBank/DDBJ databases">
        <authorList>
            <person name="Marques A."/>
        </authorList>
    </citation>
    <scope>NUCLEOTIDE SEQUENCE</scope>
    <source>
        <strain evidence="5">RhyPub2mFocal</strain>
        <tissue evidence="5">Leaves</tissue>
    </source>
</reference>
<dbReference type="AlphaFoldDB" id="A0AAV8H296"/>
<dbReference type="GO" id="GO:0051287">
    <property type="term" value="F:NAD binding"/>
    <property type="evidence" value="ECO:0007669"/>
    <property type="project" value="InterPro"/>
</dbReference>
<dbReference type="InterPro" id="IPR006139">
    <property type="entry name" value="D-isomer_2_OHA_DH_cat_dom"/>
</dbReference>
<evidence type="ECO:0000256" key="1">
    <source>
        <dbReference type="ARBA" id="ARBA00023002"/>
    </source>
</evidence>
<feature type="domain" description="D-isomer specific 2-hydroxyacid dehydrogenase catalytic" evidence="3">
    <location>
        <begin position="75"/>
        <end position="374"/>
    </location>
</feature>
<dbReference type="InterPro" id="IPR006140">
    <property type="entry name" value="D-isomer_DH_NAD-bd"/>
</dbReference>
<gene>
    <name evidence="5" type="ORF">LUZ62_022142</name>
</gene>
<dbReference type="PANTHER" id="PTHR42938:SF25">
    <property type="entry name" value="D-ISOMER SPECIFIC 2-HYDROXYACID DEHYDROGENASE FAMILY PROTEIN"/>
    <property type="match status" value="1"/>
</dbReference>
<dbReference type="EMBL" id="JAMFTS010000001">
    <property type="protein sequence ID" value="KAJ4809576.1"/>
    <property type="molecule type" value="Genomic_DNA"/>
</dbReference>